<evidence type="ECO:0000313" key="2">
    <source>
        <dbReference type="Proteomes" id="UP001164250"/>
    </source>
</evidence>
<gene>
    <name evidence="1" type="ORF">Patl1_34094</name>
</gene>
<proteinExistence type="predicted"/>
<dbReference type="Proteomes" id="UP001164250">
    <property type="component" value="Chromosome 15"/>
</dbReference>
<sequence length="926" mass="106447">MDFVVPIIEILPTLWNCTSNSIAIIRHLQENLNSLRQTRDELENISKDVRSRVKRAEQQYRKRTNQVEGWLKSAQLKLEEVQNILQKGEREIQKKCLGSCCPRNCYSSYKLGKEVIKGTDAVTGLINKGKEFKSSDDISEKLPPPPVDEIPVGKTVGMDSILNEVWRCLDDHRVRMIGIYGTGGVGKTTLLKKLNNKFIDNRLGFDLMIWVTVSKEVNLDGIQEVIRHKLQIPDETWKTKTDEHSRATEICRNLSGKKFVLLLDDLWERIDLPDMGVPDFSCHQNGSKIVFTTRSEDVCHSMDAAVKKFEVKCLSFGESFELFRQFVTEDVLNSHHQITEFAETVAKECKGLPLALITIGRAMSNRRTPEEWRYAINTLQSHPSEFADMESSVFQVLRFSYDNLRDDKHKNCFLYCSLFPEDHMIRKDELIDLWIAEGILHSYGLNDTRDAGEFIIRSLKHACLLEMVGDSDDYVKMHDVLRDMALWLASVEENKIFVFENQESIKKHGIATWKEAVRISLWGSSVEPFSETPFCPRLLTFVVRQTSVDTFPSPFFQSMHAMKVLDLSKNIFLTRLPAMLEMINLQYLNLSDTDIEELPIVASSLTKLRFLLLDGTSKLKAISEGVISSLSSLQVFSRVPTRGNYDLKFHSFWNTTLLQELECLEDIEEISVTLFTVNAVFQLKSSSKLQSCVKRLVFLCKQSEELHSPNTSSSVLSSGRFNNLHDLYITNCLIKDLACLRYATRLRFVFAENCSLLVEIIANDFSFSSEAPNMFKNLKQLNFRDLPLLKSICRVRQFPSLERIWVINCPRLTKLPLDLHSENNSRISILGDKEWWDKLEWENSSLNVSYPSMHQTAPVAGLVAQSYSYNFPHFIKANWRESYEASYTYEATKFEKRILPKRGQIKERILKQVLKSVTLRGGKFGD</sequence>
<name>A0ACC0ZUG3_9ROSI</name>
<keyword evidence="2" id="KW-1185">Reference proteome</keyword>
<accession>A0ACC0ZUG3</accession>
<organism evidence="1 2">
    <name type="scientific">Pistacia atlantica</name>
    <dbReference type="NCBI Taxonomy" id="434234"/>
    <lineage>
        <taxon>Eukaryota</taxon>
        <taxon>Viridiplantae</taxon>
        <taxon>Streptophyta</taxon>
        <taxon>Embryophyta</taxon>
        <taxon>Tracheophyta</taxon>
        <taxon>Spermatophyta</taxon>
        <taxon>Magnoliopsida</taxon>
        <taxon>eudicotyledons</taxon>
        <taxon>Gunneridae</taxon>
        <taxon>Pentapetalae</taxon>
        <taxon>rosids</taxon>
        <taxon>malvids</taxon>
        <taxon>Sapindales</taxon>
        <taxon>Anacardiaceae</taxon>
        <taxon>Pistacia</taxon>
    </lineage>
</organism>
<comment type="caution">
    <text evidence="1">The sequence shown here is derived from an EMBL/GenBank/DDBJ whole genome shotgun (WGS) entry which is preliminary data.</text>
</comment>
<protein>
    <submittedName>
        <fullName evidence="1">Uncharacterized protein</fullName>
    </submittedName>
</protein>
<dbReference type="EMBL" id="CM047910">
    <property type="protein sequence ID" value="KAJ0075714.1"/>
    <property type="molecule type" value="Genomic_DNA"/>
</dbReference>
<evidence type="ECO:0000313" key="1">
    <source>
        <dbReference type="EMBL" id="KAJ0075714.1"/>
    </source>
</evidence>
<reference evidence="2" key="1">
    <citation type="journal article" date="2023" name="G3 (Bethesda)">
        <title>Genome assembly and association tests identify interacting loci associated with vigor, precocity, and sex in interspecific pistachio rootstocks.</title>
        <authorList>
            <person name="Palmer W."/>
            <person name="Jacygrad E."/>
            <person name="Sagayaradj S."/>
            <person name="Cavanaugh K."/>
            <person name="Han R."/>
            <person name="Bertier L."/>
            <person name="Beede B."/>
            <person name="Kafkas S."/>
            <person name="Golino D."/>
            <person name="Preece J."/>
            <person name="Michelmore R."/>
        </authorList>
    </citation>
    <scope>NUCLEOTIDE SEQUENCE [LARGE SCALE GENOMIC DNA]</scope>
</reference>